<dbReference type="PANTHER" id="PTHR21248">
    <property type="entry name" value="CARDIOLIPIN SYNTHASE"/>
    <property type="match status" value="1"/>
</dbReference>
<name>A0A1G6RD58_9ACTN</name>
<dbReference type="OrthoDB" id="9762009at2"/>
<feature type="domain" description="PLD phosphodiesterase" evidence="1">
    <location>
        <begin position="313"/>
        <end position="340"/>
    </location>
</feature>
<protein>
    <submittedName>
        <fullName evidence="2">Cardiolipin synthase</fullName>
    </submittedName>
</protein>
<keyword evidence="3" id="KW-1185">Reference proteome</keyword>
<feature type="domain" description="PLD phosphodiesterase" evidence="1">
    <location>
        <begin position="141"/>
        <end position="168"/>
    </location>
</feature>
<dbReference type="Proteomes" id="UP000199034">
    <property type="component" value="Unassembled WGS sequence"/>
</dbReference>
<dbReference type="GO" id="GO:0030572">
    <property type="term" value="F:phosphatidyltransferase activity"/>
    <property type="evidence" value="ECO:0007669"/>
    <property type="project" value="UniProtKB-ARBA"/>
</dbReference>
<dbReference type="SMART" id="SM00155">
    <property type="entry name" value="PLDc"/>
    <property type="match status" value="2"/>
</dbReference>
<dbReference type="CDD" id="cd09110">
    <property type="entry name" value="PLDc_CLS_1"/>
    <property type="match status" value="1"/>
</dbReference>
<dbReference type="STRING" id="1045774.SAMN05421872_105244"/>
<dbReference type="InterPro" id="IPR025202">
    <property type="entry name" value="PLD-like_dom"/>
</dbReference>
<dbReference type="AlphaFoldDB" id="A0A1G6RD58"/>
<dbReference type="CDD" id="cd09159">
    <property type="entry name" value="PLDc_ybhO_like_2"/>
    <property type="match status" value="1"/>
</dbReference>
<gene>
    <name evidence="2" type="ORF">SAMN05421872_105244</name>
</gene>
<reference evidence="2 3" key="1">
    <citation type="submission" date="2016-10" db="EMBL/GenBank/DDBJ databases">
        <authorList>
            <person name="de Groot N.N."/>
        </authorList>
    </citation>
    <scope>NUCLEOTIDE SEQUENCE [LARGE SCALE GENOMIC DNA]</scope>
    <source>
        <strain evidence="2 3">CGMCC 4.6858</strain>
    </source>
</reference>
<dbReference type="SUPFAM" id="SSF56024">
    <property type="entry name" value="Phospholipase D/nuclease"/>
    <property type="match status" value="2"/>
</dbReference>
<evidence type="ECO:0000313" key="3">
    <source>
        <dbReference type="Proteomes" id="UP000199034"/>
    </source>
</evidence>
<evidence type="ECO:0000259" key="1">
    <source>
        <dbReference type="PROSITE" id="PS50035"/>
    </source>
</evidence>
<accession>A0A1G6RD58</accession>
<evidence type="ECO:0000313" key="2">
    <source>
        <dbReference type="EMBL" id="SDD02570.1"/>
    </source>
</evidence>
<dbReference type="EMBL" id="FMZM01000005">
    <property type="protein sequence ID" value="SDD02570.1"/>
    <property type="molecule type" value="Genomic_DNA"/>
</dbReference>
<dbReference type="PANTHER" id="PTHR21248:SF22">
    <property type="entry name" value="PHOSPHOLIPASE D"/>
    <property type="match status" value="1"/>
</dbReference>
<sequence>MAVFGVPLVVAVVMSLVDSYRRRGKKPKPFPVTAPHPVPIGDGEVTTYTFGRDLYDDMLAAIDGAQKQVLFETYIWKGDEIGERFKAALSAAADRGVEVYCIYDGFANLVVSPRFKHFPSNMKVLRYPVYPAGWRFFDLTRYGRDHRKILVVDDGEGFVGGYNIGSAYETEWRDTHVRITGPGVWDLKRAFADFWNLNRRRRIRASERPLLLETASTWEPRIRIHRNVPRLWMFPIRSMYIEAINRASVNVWMTQAYFTPDQDFVDAMKEAARRGVDVRLLVPLKSNHIVADWISRGYFSQLLGAGVRIFRFKDAMVHAKTSTVDGSWSTVGTANIDRLSLQGNYEINVEVFDEAFARTLEEIFATDQSNTLELTQGEWEARDLHRKFTEMILAPLRPLL</sequence>
<dbReference type="Gene3D" id="3.30.870.10">
    <property type="entry name" value="Endonuclease Chain A"/>
    <property type="match status" value="2"/>
</dbReference>
<proteinExistence type="predicted"/>
<dbReference type="Pfam" id="PF13091">
    <property type="entry name" value="PLDc_2"/>
    <property type="match status" value="2"/>
</dbReference>
<dbReference type="PROSITE" id="PS50035">
    <property type="entry name" value="PLD"/>
    <property type="match status" value="2"/>
</dbReference>
<dbReference type="InterPro" id="IPR001736">
    <property type="entry name" value="PLipase_D/transphosphatidylase"/>
</dbReference>
<organism evidence="2 3">
    <name type="scientific">Nocardioides lianchengensis</name>
    <dbReference type="NCBI Taxonomy" id="1045774"/>
    <lineage>
        <taxon>Bacteria</taxon>
        <taxon>Bacillati</taxon>
        <taxon>Actinomycetota</taxon>
        <taxon>Actinomycetes</taxon>
        <taxon>Propionibacteriales</taxon>
        <taxon>Nocardioidaceae</taxon>
        <taxon>Nocardioides</taxon>
    </lineage>
</organism>
<dbReference type="GO" id="GO:0032049">
    <property type="term" value="P:cardiolipin biosynthetic process"/>
    <property type="evidence" value="ECO:0007669"/>
    <property type="project" value="UniProtKB-ARBA"/>
</dbReference>